<name>A0A1Q9DKG0_SYMMI</name>
<organism evidence="1 2">
    <name type="scientific">Symbiodinium microadriaticum</name>
    <name type="common">Dinoflagellate</name>
    <name type="synonym">Zooxanthella microadriatica</name>
    <dbReference type="NCBI Taxonomy" id="2951"/>
    <lineage>
        <taxon>Eukaryota</taxon>
        <taxon>Sar</taxon>
        <taxon>Alveolata</taxon>
        <taxon>Dinophyceae</taxon>
        <taxon>Suessiales</taxon>
        <taxon>Symbiodiniaceae</taxon>
        <taxon>Symbiodinium</taxon>
    </lineage>
</organism>
<evidence type="ECO:0000313" key="1">
    <source>
        <dbReference type="EMBL" id="OLP95665.1"/>
    </source>
</evidence>
<protein>
    <submittedName>
        <fullName evidence="1">Uncharacterized protein</fullName>
    </submittedName>
</protein>
<gene>
    <name evidence="1" type="ORF">AK812_SmicGene22184</name>
</gene>
<keyword evidence="2" id="KW-1185">Reference proteome</keyword>
<dbReference type="EMBL" id="LSRX01000495">
    <property type="protein sequence ID" value="OLP95665.1"/>
    <property type="molecule type" value="Genomic_DNA"/>
</dbReference>
<accession>A0A1Q9DKG0</accession>
<evidence type="ECO:0000313" key="2">
    <source>
        <dbReference type="Proteomes" id="UP000186817"/>
    </source>
</evidence>
<sequence>MEWGWQRVLRLPLQVGRPRRDLRRYLPMQATAKIYRRHLHRILQVDWKISLSWKSYEVLRGGEGVATVIKQPRPNPVEFKERSKEEYISSSEAADMEGEEECWSWLLPFATPAQRPLLSKAAEGTPVHLHWIPYDWATNGTEVPLDKHIYSVTLP</sequence>
<dbReference type="AlphaFoldDB" id="A0A1Q9DKG0"/>
<comment type="caution">
    <text evidence="1">The sequence shown here is derived from an EMBL/GenBank/DDBJ whole genome shotgun (WGS) entry which is preliminary data.</text>
</comment>
<reference evidence="1 2" key="1">
    <citation type="submission" date="2016-02" db="EMBL/GenBank/DDBJ databases">
        <title>Genome analysis of coral dinoflagellate symbionts highlights evolutionary adaptations to a symbiotic lifestyle.</title>
        <authorList>
            <person name="Aranda M."/>
            <person name="Li Y."/>
            <person name="Liew Y.J."/>
            <person name="Baumgarten S."/>
            <person name="Simakov O."/>
            <person name="Wilson M."/>
            <person name="Piel J."/>
            <person name="Ashoor H."/>
            <person name="Bougouffa S."/>
            <person name="Bajic V.B."/>
            <person name="Ryu T."/>
            <person name="Ravasi T."/>
            <person name="Bayer T."/>
            <person name="Micklem G."/>
            <person name="Kim H."/>
            <person name="Bhak J."/>
            <person name="Lajeunesse T.C."/>
            <person name="Voolstra C.R."/>
        </authorList>
    </citation>
    <scope>NUCLEOTIDE SEQUENCE [LARGE SCALE GENOMIC DNA]</scope>
    <source>
        <strain evidence="1 2">CCMP2467</strain>
    </source>
</reference>
<dbReference type="Proteomes" id="UP000186817">
    <property type="component" value="Unassembled WGS sequence"/>
</dbReference>
<proteinExistence type="predicted"/>